<dbReference type="Ensembl" id="ENSNFUT00015047026.1">
    <property type="protein sequence ID" value="ENSNFUP00015045068.1"/>
    <property type="gene ID" value="ENSNFUG00015021421.1"/>
</dbReference>
<reference evidence="1" key="2">
    <citation type="submission" date="2025-09" db="UniProtKB">
        <authorList>
            <consortium name="Ensembl"/>
        </authorList>
    </citation>
    <scope>IDENTIFICATION</scope>
</reference>
<keyword evidence="2" id="KW-1185">Reference proteome</keyword>
<reference evidence="1" key="1">
    <citation type="submission" date="2025-08" db="UniProtKB">
        <authorList>
            <consortium name="Ensembl"/>
        </authorList>
    </citation>
    <scope>IDENTIFICATION</scope>
</reference>
<dbReference type="GeneTree" id="ENSGT00690000103986"/>
<accession>A0A8C6PL13</accession>
<evidence type="ECO:0000313" key="2">
    <source>
        <dbReference type="Proteomes" id="UP000694548"/>
    </source>
</evidence>
<dbReference type="AlphaFoldDB" id="A0A8C6PL13"/>
<evidence type="ECO:0000313" key="1">
    <source>
        <dbReference type="Ensembl" id="ENSNFUP00015045068.1"/>
    </source>
</evidence>
<protein>
    <submittedName>
        <fullName evidence="1">Uncharacterized protein</fullName>
    </submittedName>
</protein>
<sequence>TCSCAVIPLKSYVCSFSSTNAACNQNNQECQQPLDTCMTIVDALGPVTAIVKQHASSTACNGTASTAFVDANGNSVSCCGGYDYCHYSGAGSVHTHTPPCCSPRVFHCCWRSEVLLYRVYKASCKYSDSVRLL</sequence>
<dbReference type="Proteomes" id="UP000694548">
    <property type="component" value="Unassembled WGS sequence"/>
</dbReference>
<proteinExistence type="predicted"/>
<organism evidence="1 2">
    <name type="scientific">Nothobranchius furzeri</name>
    <name type="common">Turquoise killifish</name>
    <dbReference type="NCBI Taxonomy" id="105023"/>
    <lineage>
        <taxon>Eukaryota</taxon>
        <taxon>Metazoa</taxon>
        <taxon>Chordata</taxon>
        <taxon>Craniata</taxon>
        <taxon>Vertebrata</taxon>
        <taxon>Euteleostomi</taxon>
        <taxon>Actinopterygii</taxon>
        <taxon>Neopterygii</taxon>
        <taxon>Teleostei</taxon>
        <taxon>Neoteleostei</taxon>
        <taxon>Acanthomorphata</taxon>
        <taxon>Ovalentaria</taxon>
        <taxon>Atherinomorphae</taxon>
        <taxon>Cyprinodontiformes</taxon>
        <taxon>Nothobranchiidae</taxon>
        <taxon>Nothobranchius</taxon>
    </lineage>
</organism>
<name>A0A8C6PL13_NOTFU</name>